<dbReference type="PANTHER" id="PTHR30441:SF8">
    <property type="entry name" value="DUF748 DOMAIN-CONTAINING PROTEIN"/>
    <property type="match status" value="1"/>
</dbReference>
<comment type="caution">
    <text evidence="1">The sequence shown here is derived from an EMBL/GenBank/DDBJ whole genome shotgun (WGS) entry which is preliminary data.</text>
</comment>
<dbReference type="GO" id="GO:0005886">
    <property type="term" value="C:plasma membrane"/>
    <property type="evidence" value="ECO:0007669"/>
    <property type="project" value="TreeGrafter"/>
</dbReference>
<evidence type="ECO:0000313" key="2">
    <source>
        <dbReference type="Proteomes" id="UP000226437"/>
    </source>
</evidence>
<keyword evidence="2" id="KW-1185">Reference proteome</keyword>
<dbReference type="AlphaFoldDB" id="A0A2G0CH20"/>
<protein>
    <recommendedName>
        <fullName evidence="3">AsmA-like C-terminal domain-containing protein</fullName>
    </recommendedName>
</protein>
<dbReference type="PANTHER" id="PTHR30441">
    <property type="entry name" value="DUF748 DOMAIN-CONTAINING PROTEIN"/>
    <property type="match status" value="1"/>
</dbReference>
<evidence type="ECO:0000313" key="1">
    <source>
        <dbReference type="EMBL" id="PHK99273.1"/>
    </source>
</evidence>
<reference evidence="1 2" key="1">
    <citation type="submission" date="2017-10" db="EMBL/GenBank/DDBJ databases">
        <title>The draft genome sequence of Lewinella marina KCTC 32374.</title>
        <authorList>
            <person name="Wang K."/>
        </authorList>
    </citation>
    <scope>NUCLEOTIDE SEQUENCE [LARGE SCALE GENOMIC DNA]</scope>
    <source>
        <strain evidence="1 2">MKG-38</strain>
    </source>
</reference>
<organism evidence="1 2">
    <name type="scientific">Neolewinella marina</name>
    <dbReference type="NCBI Taxonomy" id="438751"/>
    <lineage>
        <taxon>Bacteria</taxon>
        <taxon>Pseudomonadati</taxon>
        <taxon>Bacteroidota</taxon>
        <taxon>Saprospiria</taxon>
        <taxon>Saprospirales</taxon>
        <taxon>Lewinellaceae</taxon>
        <taxon>Neolewinella</taxon>
    </lineage>
</organism>
<dbReference type="EMBL" id="PDLO01000002">
    <property type="protein sequence ID" value="PHK99273.1"/>
    <property type="molecule type" value="Genomic_DNA"/>
</dbReference>
<accession>A0A2G0CH20</accession>
<dbReference type="InterPro" id="IPR052894">
    <property type="entry name" value="AsmA-related"/>
</dbReference>
<evidence type="ECO:0008006" key="3">
    <source>
        <dbReference type="Google" id="ProtNLM"/>
    </source>
</evidence>
<name>A0A2G0CH20_9BACT</name>
<sequence length="843" mass="93221">MRFLRNSIFLLLLVVLLPLLAVQLFGGSIARQVVSALNDRLQTEIVIQDYDLSLLRSFPHLAVDLRGVTVAGSDGSQLLEARRMACRLDLGSLFGKIRIKGIVVEEGKLQLFTDVDGNTNYQLTGYTSVGDQGADAGAEPVEFAIDEARLRNVVLVYQDAQLRTDALLTAREATFSGDFAAERYTLATEAELDIAYLDQEGYRYLDRKQLELEANTTIDHAAGTYTFAPLLLHAGELTVEATGTLTPTADGITTDLRLSSSRGELADVLALLPPTAAAPLADWETRGDLTLSATVQGPWTRRVFPRFDGLMALSDGRIEYPRLDLDARNLELEARFAYVDTPRGGGVQTFSIEQLSGSIDGEPFDVSLLMEDLADPRITFRADGSFPMAALPALFDGGMVAEGEGVLRLERVTLSGRYADMIEPRNMGRVSTGGTLTFDDAELLVNGRELSLPTGTLQLDDNALTVTDLEVETGETSLRFSGRATNLVPVLFADSLNSRDAALVFEATLTSDHFDVGELLALSGPDEEEAETAAPTTLDSLGQRARERRNRITEFLNGRFEATIEDWRWDELEGENFRGQLLFSSGQVAVRGLTDAMDGEFRIDATTDFGLLTRTQARITARAVDAETFFAQNENFGQEFLTADHISGRMNARILLDLYYDDAGEIDYNRLAALAGLEILDGELRDFEMLENFAFALKSGDLERVRFTRLANFIEIADRTVYLPAMLIQSSAINLTLSGSHTFDQQLEYYIKVNAGQVIANKISRHDDDLEVLPARNGLFNLYYTIRGPLESYVVETDKSAVKDDFRRSEYRRERIRRTLEERFQTPIELLPVLEGPDADVGG</sequence>
<proteinExistence type="predicted"/>
<gene>
    <name evidence="1" type="ORF">CGL56_07400</name>
</gene>
<dbReference type="RefSeq" id="WP_099105888.1">
    <property type="nucleotide sequence ID" value="NZ_JAATJF010000002.1"/>
</dbReference>
<dbReference type="GO" id="GO:0090313">
    <property type="term" value="P:regulation of protein targeting to membrane"/>
    <property type="evidence" value="ECO:0007669"/>
    <property type="project" value="TreeGrafter"/>
</dbReference>
<dbReference type="OrthoDB" id="1489065at2"/>
<dbReference type="Proteomes" id="UP000226437">
    <property type="component" value="Unassembled WGS sequence"/>
</dbReference>